<dbReference type="CDD" id="cd15539">
    <property type="entry name" value="PHD1_AIRE"/>
    <property type="match status" value="1"/>
</dbReference>
<dbReference type="GO" id="GO:0006338">
    <property type="term" value="P:chromatin remodeling"/>
    <property type="evidence" value="ECO:0007669"/>
    <property type="project" value="InterPro"/>
</dbReference>
<evidence type="ECO:0000256" key="1">
    <source>
        <dbReference type="ARBA" id="ARBA00004123"/>
    </source>
</evidence>
<dbReference type="PANTHER" id="PTHR46510">
    <property type="entry name" value="BROMODOMAIN ADJACENT TO ZINC FINGER DOMAIN PROTEIN 1A"/>
    <property type="match status" value="1"/>
</dbReference>
<gene>
    <name evidence="17" type="ORF">RI129_002453</name>
</gene>
<dbReference type="PROSITE" id="PS50016">
    <property type="entry name" value="ZF_PHD_2"/>
    <property type="match status" value="2"/>
</dbReference>
<keyword evidence="6" id="KW-0805">Transcription regulation</keyword>
<evidence type="ECO:0000256" key="12">
    <source>
        <dbReference type="PROSITE-ProRule" id="PRU00035"/>
    </source>
</evidence>
<dbReference type="GO" id="GO:0008623">
    <property type="term" value="C:CHRAC"/>
    <property type="evidence" value="ECO:0007669"/>
    <property type="project" value="TreeGrafter"/>
</dbReference>
<dbReference type="PROSITE" id="PS01359">
    <property type="entry name" value="ZF_PHD_1"/>
    <property type="match status" value="2"/>
</dbReference>
<dbReference type="GO" id="GO:0008270">
    <property type="term" value="F:zinc ion binding"/>
    <property type="evidence" value="ECO:0007669"/>
    <property type="project" value="UniProtKB-KW"/>
</dbReference>
<dbReference type="InterPro" id="IPR036427">
    <property type="entry name" value="Bromodomain-like_sf"/>
</dbReference>
<evidence type="ECO:0000259" key="16">
    <source>
        <dbReference type="PROSITE" id="PS50016"/>
    </source>
</evidence>
<dbReference type="InterPro" id="IPR028941">
    <property type="entry name" value="WHIM2_dom"/>
</dbReference>
<accession>A0AAN7VLJ0</accession>
<keyword evidence="7" id="KW-0175">Coiled coil</keyword>
<dbReference type="SUPFAM" id="SSF57903">
    <property type="entry name" value="FYVE/PHD zinc finger"/>
    <property type="match status" value="2"/>
</dbReference>
<dbReference type="SMART" id="SM00297">
    <property type="entry name" value="BROMO"/>
    <property type="match status" value="1"/>
</dbReference>
<name>A0AAN7VLJ0_9COLE</name>
<dbReference type="PROSITE" id="PS50014">
    <property type="entry name" value="BROMODOMAIN_2"/>
    <property type="match status" value="1"/>
</dbReference>
<organism evidence="17 18">
    <name type="scientific">Pyrocoelia pectoralis</name>
    <dbReference type="NCBI Taxonomy" id="417401"/>
    <lineage>
        <taxon>Eukaryota</taxon>
        <taxon>Metazoa</taxon>
        <taxon>Ecdysozoa</taxon>
        <taxon>Arthropoda</taxon>
        <taxon>Hexapoda</taxon>
        <taxon>Insecta</taxon>
        <taxon>Pterygota</taxon>
        <taxon>Neoptera</taxon>
        <taxon>Endopterygota</taxon>
        <taxon>Coleoptera</taxon>
        <taxon>Polyphaga</taxon>
        <taxon>Elateriformia</taxon>
        <taxon>Elateroidea</taxon>
        <taxon>Lampyridae</taxon>
        <taxon>Lampyrinae</taxon>
        <taxon>Pyrocoelia</taxon>
    </lineage>
</organism>
<keyword evidence="4 13" id="KW-0863">Zinc-finger</keyword>
<dbReference type="InterPro" id="IPR001487">
    <property type="entry name" value="Bromodomain"/>
</dbReference>
<evidence type="ECO:0000256" key="14">
    <source>
        <dbReference type="SAM" id="MobiDB-lite"/>
    </source>
</evidence>
<feature type="domain" description="Bromo" evidence="15">
    <location>
        <begin position="613"/>
        <end position="683"/>
    </location>
</feature>
<keyword evidence="8 12" id="KW-0103">Bromodomain</keyword>
<keyword evidence="18" id="KW-1185">Reference proteome</keyword>
<feature type="compositionally biased region" description="Basic and acidic residues" evidence="14">
    <location>
        <begin position="471"/>
        <end position="482"/>
    </location>
</feature>
<evidence type="ECO:0000313" key="17">
    <source>
        <dbReference type="EMBL" id="KAK5647561.1"/>
    </source>
</evidence>
<comment type="subcellular location">
    <subcellularLocation>
        <location evidence="1">Nucleus</location>
    </subcellularLocation>
</comment>
<dbReference type="PRINTS" id="PR00503">
    <property type="entry name" value="BROMODOMAIN"/>
</dbReference>
<keyword evidence="2" id="KW-0597">Phosphoprotein</keyword>
<evidence type="ECO:0000256" key="6">
    <source>
        <dbReference type="ARBA" id="ARBA00023015"/>
    </source>
</evidence>
<dbReference type="Pfam" id="PF00628">
    <property type="entry name" value="PHD"/>
    <property type="match status" value="2"/>
</dbReference>
<dbReference type="GO" id="GO:0000228">
    <property type="term" value="C:nuclear chromosome"/>
    <property type="evidence" value="ECO:0007669"/>
    <property type="project" value="TreeGrafter"/>
</dbReference>
<dbReference type="InterPro" id="IPR001965">
    <property type="entry name" value="Znf_PHD"/>
</dbReference>
<dbReference type="GO" id="GO:0006355">
    <property type="term" value="P:regulation of DNA-templated transcription"/>
    <property type="evidence" value="ECO:0007669"/>
    <property type="project" value="TreeGrafter"/>
</dbReference>
<evidence type="ECO:0000256" key="10">
    <source>
        <dbReference type="ARBA" id="ARBA00023242"/>
    </source>
</evidence>
<feature type="compositionally biased region" description="Acidic residues" evidence="14">
    <location>
        <begin position="446"/>
        <end position="470"/>
    </location>
</feature>
<keyword evidence="9" id="KW-0804">Transcription</keyword>
<evidence type="ECO:0000256" key="2">
    <source>
        <dbReference type="ARBA" id="ARBA00022553"/>
    </source>
</evidence>
<evidence type="ECO:0000256" key="4">
    <source>
        <dbReference type="ARBA" id="ARBA00022771"/>
    </source>
</evidence>
<dbReference type="Pfam" id="PF15613">
    <property type="entry name" value="WSD"/>
    <property type="match status" value="1"/>
</dbReference>
<dbReference type="InterPro" id="IPR047171">
    <property type="entry name" value="BAZ1A"/>
</dbReference>
<evidence type="ECO:0000256" key="8">
    <source>
        <dbReference type="ARBA" id="ARBA00023117"/>
    </source>
</evidence>
<dbReference type="GO" id="GO:0031445">
    <property type="term" value="P:regulation of heterochromatin formation"/>
    <property type="evidence" value="ECO:0007669"/>
    <property type="project" value="TreeGrafter"/>
</dbReference>
<feature type="compositionally biased region" description="Basic and acidic residues" evidence="14">
    <location>
        <begin position="434"/>
        <end position="444"/>
    </location>
</feature>
<dbReference type="GO" id="GO:0003677">
    <property type="term" value="F:DNA binding"/>
    <property type="evidence" value="ECO:0007669"/>
    <property type="project" value="TreeGrafter"/>
</dbReference>
<evidence type="ECO:0000256" key="5">
    <source>
        <dbReference type="ARBA" id="ARBA00022833"/>
    </source>
</evidence>
<protein>
    <recommendedName>
        <fullName evidence="11">Bromodomain adjacent to zinc finger domain protein 1A</fullName>
    </recommendedName>
</protein>
<dbReference type="Gene3D" id="3.30.40.10">
    <property type="entry name" value="Zinc/RING finger domain, C3HC4 (zinc finger)"/>
    <property type="match status" value="2"/>
</dbReference>
<evidence type="ECO:0000256" key="11">
    <source>
        <dbReference type="ARBA" id="ARBA00068253"/>
    </source>
</evidence>
<dbReference type="InterPro" id="IPR011011">
    <property type="entry name" value="Znf_FYVE_PHD"/>
</dbReference>
<dbReference type="InterPro" id="IPR019787">
    <property type="entry name" value="Znf_PHD-finger"/>
</dbReference>
<dbReference type="InterPro" id="IPR013083">
    <property type="entry name" value="Znf_RING/FYVE/PHD"/>
</dbReference>
<dbReference type="FunFam" id="3.30.40.10:FF:000300">
    <property type="entry name" value="Bromodomain adjacent to zinc finger domain protein 1A"/>
    <property type="match status" value="1"/>
</dbReference>
<dbReference type="AlphaFoldDB" id="A0AAN7VLJ0"/>
<feature type="domain" description="PHD-type" evidence="16">
    <location>
        <begin position="521"/>
        <end position="568"/>
    </location>
</feature>
<feature type="region of interest" description="Disordered" evidence="14">
    <location>
        <begin position="434"/>
        <end position="498"/>
    </location>
</feature>
<evidence type="ECO:0000256" key="7">
    <source>
        <dbReference type="ARBA" id="ARBA00023054"/>
    </source>
</evidence>
<evidence type="ECO:0000256" key="13">
    <source>
        <dbReference type="PROSITE-ProRule" id="PRU00146"/>
    </source>
</evidence>
<keyword evidence="5" id="KW-0862">Zinc</keyword>
<dbReference type="InterPro" id="IPR019786">
    <property type="entry name" value="Zinc_finger_PHD-type_CS"/>
</dbReference>
<sequence>MEDDPGSCFDESVKQIPELVGADKSVVLAHIRKLYEEMNNSDKENVENKDIKIIESDEPKKVNGIHNSLIEESSNLLLCSADSEKCPVHSVNMKQKWSFFYENHQIDELIESLNERGIRESELKQMIINDREDLISIVNQTPVNNLNPYLQTESESRLRPRRSIGKLKYDNPNFGFAEETDTLTVLQSVLTEKVLEMEANIYSGTIGLLNVKDRDKWREMLRTRDFENFVKTYQIPNEVSNAIKNRKDEGSNSRPATPNIVKEYKDPGQFLSSSLQIDYDDVDYNKLLILSEEHKYAIHALSVALVQVGRALEHQYLRKPLGQTAPKNDKSSKGGLLGKWEQSLLFASSYDQVFLHYATLNKCIFWSRSALLTKCQVCRKQSNAESMILCDSCNKGQHLFCFRPKLKVVPKDSWYCKDCEKEIEKETKLEEVETKTPKWKKIVDPDTSEESENDVEEEVEEEEEHAEEVEEAKAERESKPENETVDISSESDGKEECSTYKIIHSESEEYSEEESGSFDEDDICTKCKTGGTLLCCDECPDMFHVECAEPPLRRVPRGKWFCHHCKLKMAYLLGSRSGSEDGFARRSKRREIDRRDDLPLHNAPLQEVLADVLKHEYAWPFIRPVVKNEVPDYYDIITKPMDFGTIKYKLNMGEYKCDADLMDDAALVFDNCNTYNSTDDEVYHCGVKLLKYFVNKCHERGLKVSPKMENEISCPSKPKKLCVN</sequence>
<reference evidence="17 18" key="1">
    <citation type="journal article" date="2024" name="Insects">
        <title>An Improved Chromosome-Level Genome Assembly of the Firefly Pyrocoelia pectoralis.</title>
        <authorList>
            <person name="Fu X."/>
            <person name="Meyer-Rochow V.B."/>
            <person name="Ballantyne L."/>
            <person name="Zhu X."/>
        </authorList>
    </citation>
    <scope>NUCLEOTIDE SEQUENCE [LARGE SCALE GENOMIC DNA]</scope>
    <source>
        <strain evidence="17">XCY_ONT2</strain>
    </source>
</reference>
<evidence type="ECO:0000259" key="15">
    <source>
        <dbReference type="PROSITE" id="PS50014"/>
    </source>
</evidence>
<dbReference type="EMBL" id="JAVRBK010000002">
    <property type="protein sequence ID" value="KAK5647561.1"/>
    <property type="molecule type" value="Genomic_DNA"/>
</dbReference>
<dbReference type="Pfam" id="PF00439">
    <property type="entry name" value="Bromodomain"/>
    <property type="match status" value="1"/>
</dbReference>
<proteinExistence type="predicted"/>
<dbReference type="GO" id="GO:0045740">
    <property type="term" value="P:positive regulation of DNA replication"/>
    <property type="evidence" value="ECO:0007669"/>
    <property type="project" value="TreeGrafter"/>
</dbReference>
<keyword evidence="10" id="KW-0539">Nucleus</keyword>
<dbReference type="SMART" id="SM00249">
    <property type="entry name" value="PHD"/>
    <property type="match status" value="2"/>
</dbReference>
<evidence type="ECO:0000313" key="18">
    <source>
        <dbReference type="Proteomes" id="UP001329430"/>
    </source>
</evidence>
<dbReference type="Gene3D" id="1.20.920.10">
    <property type="entry name" value="Bromodomain-like"/>
    <property type="match status" value="1"/>
</dbReference>
<evidence type="ECO:0000256" key="9">
    <source>
        <dbReference type="ARBA" id="ARBA00023163"/>
    </source>
</evidence>
<dbReference type="SUPFAM" id="SSF47370">
    <property type="entry name" value="Bromodomain"/>
    <property type="match status" value="1"/>
</dbReference>
<comment type="caution">
    <text evidence="17">The sequence shown here is derived from an EMBL/GenBank/DDBJ whole genome shotgun (WGS) entry which is preliminary data.</text>
</comment>
<dbReference type="Proteomes" id="UP001329430">
    <property type="component" value="Chromosome 2"/>
</dbReference>
<dbReference type="PANTHER" id="PTHR46510:SF1">
    <property type="entry name" value="BROMODOMAIN ADJACENT TO ZINC FINGER DOMAIN PROTEIN 1A"/>
    <property type="match status" value="1"/>
</dbReference>
<keyword evidence="3" id="KW-0479">Metal-binding</keyword>
<evidence type="ECO:0000256" key="3">
    <source>
        <dbReference type="ARBA" id="ARBA00022723"/>
    </source>
</evidence>
<feature type="domain" description="PHD-type" evidence="16">
    <location>
        <begin position="372"/>
        <end position="422"/>
    </location>
</feature>